<feature type="region of interest" description="Disordered" evidence="1">
    <location>
        <begin position="1"/>
        <end position="77"/>
    </location>
</feature>
<evidence type="ECO:0000313" key="2">
    <source>
        <dbReference type="EMBL" id="SMR56721.1"/>
    </source>
</evidence>
<evidence type="ECO:0000256" key="1">
    <source>
        <dbReference type="SAM" id="MobiDB-lite"/>
    </source>
</evidence>
<sequence length="106" mass="11562">MLLPSAGFLLTHPEDRPDARLRPHCTSRCKSTGIGRKQPVAEHSTTHPTNQKWQEDTVQAPDTAARTPSLSHPSVHSTDSLLLGSELRCGSSSSTAHDTIFRFSSE</sequence>
<proteinExistence type="predicted"/>
<dbReference type="EMBL" id="LT854260">
    <property type="protein sequence ID" value="SMR56721.1"/>
    <property type="molecule type" value="Genomic_DNA"/>
</dbReference>
<reference evidence="3" key="1">
    <citation type="submission" date="2017-05" db="EMBL/GenBank/DDBJ databases">
        <authorList>
            <person name="Song R."/>
            <person name="Chenine A.L."/>
            <person name="Ruprecht R.M."/>
        </authorList>
    </citation>
    <scope>NUCLEOTIDE SEQUENCE [LARGE SCALE GENOMIC DNA]</scope>
</reference>
<gene>
    <name evidence="2" type="ORF">ZT1E4_G8318</name>
</gene>
<name>A0A2H1GT56_ZYMTR</name>
<feature type="compositionally biased region" description="Polar residues" evidence="1">
    <location>
        <begin position="66"/>
        <end position="77"/>
    </location>
</feature>
<accession>A0A2H1GT56</accession>
<feature type="compositionally biased region" description="Basic and acidic residues" evidence="1">
    <location>
        <begin position="12"/>
        <end position="21"/>
    </location>
</feature>
<dbReference type="Proteomes" id="UP000245764">
    <property type="component" value="Chromosome 8"/>
</dbReference>
<dbReference type="AlphaFoldDB" id="A0A2H1GT56"/>
<organism evidence="2 3">
    <name type="scientific">Zymoseptoria tritici ST99CH_1E4</name>
    <dbReference type="NCBI Taxonomy" id="1276532"/>
    <lineage>
        <taxon>Eukaryota</taxon>
        <taxon>Fungi</taxon>
        <taxon>Dikarya</taxon>
        <taxon>Ascomycota</taxon>
        <taxon>Pezizomycotina</taxon>
        <taxon>Dothideomycetes</taxon>
        <taxon>Dothideomycetidae</taxon>
        <taxon>Mycosphaerellales</taxon>
        <taxon>Mycosphaerellaceae</taxon>
        <taxon>Zymoseptoria</taxon>
    </lineage>
</organism>
<protein>
    <submittedName>
        <fullName evidence="2">Uncharacterized protein</fullName>
    </submittedName>
</protein>
<evidence type="ECO:0000313" key="3">
    <source>
        <dbReference type="Proteomes" id="UP000245764"/>
    </source>
</evidence>